<dbReference type="Pfam" id="PF25597">
    <property type="entry name" value="SH3_retrovirus"/>
    <property type="match status" value="1"/>
</dbReference>
<reference evidence="8 9" key="1">
    <citation type="submission" date="2020-12" db="EMBL/GenBank/DDBJ databases">
        <title>Concerted genomic and epigenomic changes stabilize Arabidopsis allopolyploids.</title>
        <authorList>
            <person name="Chen Z."/>
        </authorList>
    </citation>
    <scope>NUCLEOTIDE SEQUENCE [LARGE SCALE GENOMIC DNA]</scope>
    <source>
        <strain evidence="8">As9502</strain>
        <tissue evidence="8">Leaf</tissue>
    </source>
</reference>
<dbReference type="InterPro" id="IPR025724">
    <property type="entry name" value="GAG-pre-integrase_dom"/>
</dbReference>
<evidence type="ECO:0000259" key="6">
    <source>
        <dbReference type="PROSITE" id="PS50158"/>
    </source>
</evidence>
<feature type="compositionally biased region" description="Acidic residues" evidence="5">
    <location>
        <begin position="799"/>
        <end position="819"/>
    </location>
</feature>
<evidence type="ECO:0000313" key="9">
    <source>
        <dbReference type="Proteomes" id="UP000694251"/>
    </source>
</evidence>
<dbReference type="GO" id="GO:0008233">
    <property type="term" value="F:peptidase activity"/>
    <property type="evidence" value="ECO:0007669"/>
    <property type="project" value="UniProtKB-KW"/>
</dbReference>
<evidence type="ECO:0000256" key="5">
    <source>
        <dbReference type="SAM" id="MobiDB-lite"/>
    </source>
</evidence>
<protein>
    <submittedName>
        <fullName evidence="8">Zinc finger CCHC-type</fullName>
    </submittedName>
</protein>
<proteinExistence type="predicted"/>
<accession>A0A8T2AF50</accession>
<keyword evidence="1" id="KW-0645">Protease</keyword>
<comment type="caution">
    <text evidence="8">The sequence shown here is derived from an EMBL/GenBank/DDBJ whole genome shotgun (WGS) entry which is preliminary data.</text>
</comment>
<feature type="region of interest" description="Disordered" evidence="5">
    <location>
        <begin position="218"/>
        <end position="248"/>
    </location>
</feature>
<dbReference type="SMART" id="SM00343">
    <property type="entry name" value="ZnF_C2HC"/>
    <property type="match status" value="1"/>
</dbReference>
<dbReference type="PROSITE" id="PS50994">
    <property type="entry name" value="INTEGRASE"/>
    <property type="match status" value="1"/>
</dbReference>
<keyword evidence="2" id="KW-0479">Metal-binding</keyword>
<feature type="domain" description="Integrase catalytic" evidence="7">
    <location>
        <begin position="499"/>
        <end position="675"/>
    </location>
</feature>
<dbReference type="PANTHER" id="PTHR42648">
    <property type="entry name" value="TRANSPOSASE, PUTATIVE-RELATED"/>
    <property type="match status" value="1"/>
</dbReference>
<keyword evidence="3" id="KW-0378">Hydrolase</keyword>
<organism evidence="8 9">
    <name type="scientific">Arabidopsis suecica</name>
    <name type="common">Swedish thale-cress</name>
    <name type="synonym">Cardaminopsis suecica</name>
    <dbReference type="NCBI Taxonomy" id="45249"/>
    <lineage>
        <taxon>Eukaryota</taxon>
        <taxon>Viridiplantae</taxon>
        <taxon>Streptophyta</taxon>
        <taxon>Embryophyta</taxon>
        <taxon>Tracheophyta</taxon>
        <taxon>Spermatophyta</taxon>
        <taxon>Magnoliopsida</taxon>
        <taxon>eudicotyledons</taxon>
        <taxon>Gunneridae</taxon>
        <taxon>Pentapetalae</taxon>
        <taxon>rosids</taxon>
        <taxon>malvids</taxon>
        <taxon>Brassicales</taxon>
        <taxon>Brassicaceae</taxon>
        <taxon>Camelineae</taxon>
        <taxon>Arabidopsis</taxon>
    </lineage>
</organism>
<dbReference type="Pfam" id="PF07727">
    <property type="entry name" value="RVT_2"/>
    <property type="match status" value="1"/>
</dbReference>
<dbReference type="PANTHER" id="PTHR42648:SF25">
    <property type="entry name" value="RNA-DIRECTED DNA POLYMERASE"/>
    <property type="match status" value="1"/>
</dbReference>
<dbReference type="EMBL" id="JAEFBJ010000009">
    <property type="protein sequence ID" value="KAG7572892.1"/>
    <property type="molecule type" value="Genomic_DNA"/>
</dbReference>
<evidence type="ECO:0000256" key="1">
    <source>
        <dbReference type="ARBA" id="ARBA00022670"/>
    </source>
</evidence>
<dbReference type="GO" id="GO:0015074">
    <property type="term" value="P:DNA integration"/>
    <property type="evidence" value="ECO:0007669"/>
    <property type="project" value="InterPro"/>
</dbReference>
<dbReference type="GO" id="GO:0003676">
    <property type="term" value="F:nucleic acid binding"/>
    <property type="evidence" value="ECO:0007669"/>
    <property type="project" value="InterPro"/>
</dbReference>
<feature type="compositionally biased region" description="Gly residues" evidence="5">
    <location>
        <begin position="221"/>
        <end position="236"/>
    </location>
</feature>
<dbReference type="GO" id="GO:0006508">
    <property type="term" value="P:proteolysis"/>
    <property type="evidence" value="ECO:0007669"/>
    <property type="project" value="UniProtKB-KW"/>
</dbReference>
<gene>
    <name evidence="8" type="ORF">ISN44_As09g012330</name>
</gene>
<evidence type="ECO:0000259" key="7">
    <source>
        <dbReference type="PROSITE" id="PS50994"/>
    </source>
</evidence>
<keyword evidence="9" id="KW-1185">Reference proteome</keyword>
<feature type="compositionally biased region" description="Low complexity" evidence="5">
    <location>
        <begin position="783"/>
        <end position="792"/>
    </location>
</feature>
<dbReference type="CDD" id="cd09272">
    <property type="entry name" value="RNase_HI_RT_Ty1"/>
    <property type="match status" value="1"/>
</dbReference>
<dbReference type="InterPro" id="IPR057670">
    <property type="entry name" value="SH3_retrovirus"/>
</dbReference>
<dbReference type="Proteomes" id="UP000694251">
    <property type="component" value="Chromosome 9"/>
</dbReference>
<dbReference type="Pfam" id="PF00098">
    <property type="entry name" value="zf-CCHC"/>
    <property type="match status" value="1"/>
</dbReference>
<dbReference type="InterPro" id="IPR001878">
    <property type="entry name" value="Znf_CCHC"/>
</dbReference>
<dbReference type="InterPro" id="IPR013103">
    <property type="entry name" value="RVT_2"/>
</dbReference>
<dbReference type="Pfam" id="PF13976">
    <property type="entry name" value="gag_pre-integrs"/>
    <property type="match status" value="1"/>
</dbReference>
<keyword evidence="4" id="KW-0863">Zinc-finger</keyword>
<evidence type="ECO:0000256" key="3">
    <source>
        <dbReference type="ARBA" id="ARBA00022801"/>
    </source>
</evidence>
<keyword evidence="4" id="KW-0862">Zinc</keyword>
<feature type="domain" description="CCHC-type" evidence="6">
    <location>
        <begin position="257"/>
        <end position="272"/>
    </location>
</feature>
<evidence type="ECO:0000313" key="8">
    <source>
        <dbReference type="EMBL" id="KAG7572892.1"/>
    </source>
</evidence>
<feature type="compositionally biased region" description="Polar residues" evidence="5">
    <location>
        <begin position="823"/>
        <end position="835"/>
    </location>
</feature>
<dbReference type="InterPro" id="IPR039537">
    <property type="entry name" value="Retrotran_Ty1/copia-like"/>
</dbReference>
<sequence length="1394" mass="158841">MGEIVPVKSKEIGSSSIRCPMLTTTNYTVWTMRMKPMLRVNKAWEAIEPGSTDGDLNDLAKALLFQSIPESLILQVGEYETAKEVWDAIKTRNLGADRVKEARLQTLMSEFDRLKMKETESIDEFAGKLSEIATKAAALGEKINETKLVKKFLGSVPRKKYIHIVASLEQVLDLKKTGFEDIVGRLKTYEERVLDEEEEQVTDQGKLMYANHEFQSYQSSYGGGRGRGGRYPQGGRGRGRFNNQNGRQERDKSKVVCYRCDKLGHFASNCPDRLLKLQEAQENRDDETHEAEELMVHEVVYLNEKNVKPRNFETQEDGKNIWYLDNGASNHMSGNKEFFSKLDETVTGKVRFGDDSKIDIKGKGSVLFVSKNNDKKILADVYFIPDLKSNIISLGQATESGCDVRMKEDFLTVHDKEGKLLVRAQRSKNRLYKVLMESKSERCLQVKELSESAKWHARLGHIGLETMKTMIKKELVTGLPLIQTEKETCVSCLLGKQSRKAFPQATSYRAGAKLELVHRDLCGPITPSTLARNRYVFVLIDDHSRYMWSILLKEKSEAFEKFKRFRKLVEQETGATIKTFRTDRGGEFISQEFQAYCENAGIQRHLTAPYTPQQNGVVERRNRTLLEMTRSILKHMNMPNYLWGEAVRHATYLINRVGTRTLIGKTPYEVFKGRKPNVEHLRVFGCTGYAKTEAQHLKKLDDRSKPLVHLGTEPGTKAYRMLDPTTRRITVSRDVVFDETKGWTWSHLRKDSREELGTFKLSVNVGAFGNNGLKETQNVAENQTTNETNEAEVYSEKDIETEETEEKDEVSEEETEDTEIHEQSPQQIQLPRATRASQRQVTRPKYLNDYVLLAEIESERLLLTLDEEPWDYEEAKEMVEWREACKDEISSITKNNTWVLVDLPNGAKPIGLKWVFKIKRNSDGSINKYKARLVAKGYVQKHGIDFDEVFAPVARIETIRFIIALAASNGWEVHHLDVKTAFLHGELKETVFVSQPEGFIEEEKKDKVYKLNKALYGLRQAPRAWNNKLNQILQGLGFVKCSKEPSLYRKKKDECLLIVAVYVDDLLVTGSNSEQISEFKKGMSATFEMSDLGLLTYYLGIEVFQHENGITMKQGRYAEKILEEAKMSECNAVHIPMNAGLKLSKAEEEKSVDEKEFRRIIGCLRYLIHTRPDLSFSVGVLSRYLQEPKESHKAALKQVLRYLKGTLTYGLSFTRGTQQGLVGYSDSSHNVDEDDGKSTTGHIFYLGDCPITWCTKKQDTVALSSCEAEFMAATEAAKQAIWLQDLLEEVTGEKSGKVKLLIDNKSAIALAKNPVFHGRSKHIHKRYHFIRECVENELVDVEHVPGDEQKADILTKALGRVKYKEMRELVGIQDVTKGDFKLKGVNVGVSLKED</sequence>
<dbReference type="PROSITE" id="PS50158">
    <property type="entry name" value="ZF_CCHC"/>
    <property type="match status" value="1"/>
</dbReference>
<dbReference type="InterPro" id="IPR054722">
    <property type="entry name" value="PolX-like_BBD"/>
</dbReference>
<evidence type="ECO:0000256" key="2">
    <source>
        <dbReference type="ARBA" id="ARBA00022723"/>
    </source>
</evidence>
<dbReference type="Pfam" id="PF14223">
    <property type="entry name" value="Retrotran_gag_2"/>
    <property type="match status" value="1"/>
</dbReference>
<dbReference type="InterPro" id="IPR001584">
    <property type="entry name" value="Integrase_cat-core"/>
</dbReference>
<dbReference type="GO" id="GO:0008270">
    <property type="term" value="F:zinc ion binding"/>
    <property type="evidence" value="ECO:0007669"/>
    <property type="project" value="UniProtKB-KW"/>
</dbReference>
<dbReference type="Pfam" id="PF22936">
    <property type="entry name" value="Pol_BBD"/>
    <property type="match status" value="1"/>
</dbReference>
<evidence type="ECO:0000256" key="4">
    <source>
        <dbReference type="PROSITE-ProRule" id="PRU00047"/>
    </source>
</evidence>
<feature type="region of interest" description="Disordered" evidence="5">
    <location>
        <begin position="783"/>
        <end position="835"/>
    </location>
</feature>
<dbReference type="OrthoDB" id="778489at2759"/>
<dbReference type="Pfam" id="PF00665">
    <property type="entry name" value="rve"/>
    <property type="match status" value="1"/>
</dbReference>
<name>A0A8T2AF50_ARASU</name>